<dbReference type="Pfam" id="PF22697">
    <property type="entry name" value="SOS1_NGEF_PH"/>
    <property type="match status" value="1"/>
</dbReference>
<evidence type="ECO:0000256" key="14">
    <source>
        <dbReference type="SAM" id="MobiDB-lite"/>
    </source>
</evidence>
<evidence type="ECO:0000259" key="16">
    <source>
        <dbReference type="PROSITE" id="PS50003"/>
    </source>
</evidence>
<comment type="subcellular location">
    <subcellularLocation>
        <location evidence="1">Cytoplasm</location>
    </subcellularLocation>
</comment>
<dbReference type="PROSITE" id="PS50835">
    <property type="entry name" value="IG_LIKE"/>
    <property type="match status" value="2"/>
</dbReference>
<dbReference type="CDD" id="cd20971">
    <property type="entry name" value="IgI_1_Titin-A168_like"/>
    <property type="match status" value="1"/>
</dbReference>
<dbReference type="InterPro" id="IPR011993">
    <property type="entry name" value="PH-like_dom_sf"/>
</dbReference>
<dbReference type="InterPro" id="IPR013098">
    <property type="entry name" value="Ig_I-set"/>
</dbReference>
<dbReference type="PROSITE" id="PS00108">
    <property type="entry name" value="PROTEIN_KINASE_ST"/>
    <property type="match status" value="2"/>
</dbReference>
<dbReference type="InterPro" id="IPR000719">
    <property type="entry name" value="Prot_kinase_dom"/>
</dbReference>
<keyword evidence="4" id="KW-0963">Cytoplasm</keyword>
<dbReference type="InterPro" id="IPR003961">
    <property type="entry name" value="FN3_dom"/>
</dbReference>
<evidence type="ECO:0000259" key="17">
    <source>
        <dbReference type="PROSITE" id="PS50010"/>
    </source>
</evidence>
<dbReference type="PANTHER" id="PTHR24342">
    <property type="entry name" value="SERINE/THREONINE-PROTEIN KINASE 17"/>
    <property type="match status" value="1"/>
</dbReference>
<feature type="compositionally biased region" description="Low complexity" evidence="14">
    <location>
        <begin position="954"/>
        <end position="964"/>
    </location>
</feature>
<evidence type="ECO:0000256" key="8">
    <source>
        <dbReference type="ARBA" id="ARBA00022741"/>
    </source>
</evidence>
<keyword evidence="3 12" id="KW-0728">SH3 domain</keyword>
<dbReference type="GO" id="GO:0035556">
    <property type="term" value="P:intracellular signal transduction"/>
    <property type="evidence" value="ECO:0007669"/>
    <property type="project" value="TreeGrafter"/>
</dbReference>
<evidence type="ECO:0000256" key="5">
    <source>
        <dbReference type="ARBA" id="ARBA00022527"/>
    </source>
</evidence>
<dbReference type="SMART" id="SM00220">
    <property type="entry name" value="S_TKc"/>
    <property type="match status" value="2"/>
</dbReference>
<feature type="domain" description="PH" evidence="16">
    <location>
        <begin position="298"/>
        <end position="407"/>
    </location>
</feature>
<keyword evidence="6" id="KW-0808">Transferase</keyword>
<dbReference type="SUPFAM" id="SSF50729">
    <property type="entry name" value="PH domain-like"/>
    <property type="match status" value="1"/>
</dbReference>
<feature type="region of interest" description="Disordered" evidence="14">
    <location>
        <begin position="1"/>
        <end position="36"/>
    </location>
</feature>
<evidence type="ECO:0000259" key="19">
    <source>
        <dbReference type="PROSITE" id="PS50835"/>
    </source>
</evidence>
<evidence type="ECO:0000256" key="2">
    <source>
        <dbReference type="ARBA" id="ARBA00006692"/>
    </source>
</evidence>
<dbReference type="InterPro" id="IPR013783">
    <property type="entry name" value="Ig-like_fold"/>
</dbReference>
<feature type="binding site" evidence="13">
    <location>
        <position position="678"/>
    </location>
    <ligand>
        <name>ATP</name>
        <dbReference type="ChEBI" id="CHEBI:30616"/>
    </ligand>
</feature>
<evidence type="ECO:0000256" key="4">
    <source>
        <dbReference type="ARBA" id="ARBA00022490"/>
    </source>
</evidence>
<dbReference type="SUPFAM" id="SSF49265">
    <property type="entry name" value="Fibronectin type III"/>
    <property type="match status" value="1"/>
</dbReference>
<dbReference type="PROSITE" id="PS50011">
    <property type="entry name" value="PROTEIN_KINASE_DOM"/>
    <property type="match status" value="2"/>
</dbReference>
<feature type="domain" description="Protein kinase" evidence="18">
    <location>
        <begin position="1269"/>
        <end position="1516"/>
    </location>
</feature>
<dbReference type="InterPro" id="IPR036116">
    <property type="entry name" value="FN3_sf"/>
</dbReference>
<evidence type="ECO:0000256" key="6">
    <source>
        <dbReference type="ARBA" id="ARBA00022679"/>
    </source>
</evidence>
<dbReference type="InterPro" id="IPR008271">
    <property type="entry name" value="Ser/Thr_kinase_AS"/>
</dbReference>
<sequence>LLNVPSVPDAMLRTPSPKHYHAHTPAALTGSGSESDCDEDRIETFDIYVARANCSPQQGGNKESFVLKEGQYVEVLDSVHPEKWLVRTKPSKTTSSRQGWVSPAYLEKKRKGLIDGEEEFVKEMKEFMSHHLHHLDTSPHVPINIINQKETIFRNIKDIMALHERSSILPSLSECSTDDDVAMHLVKHAVDFEKYLQYMVGQSQAEACVTDKTIQQYFKHPETAVLDVITFLQRPVERIQTYQALLKELIKNKAKCAKSCLLLEDAFSMVSCLPWRSDNLHQVSLIENYPAPLTALGEPVRQGPFTVWEESPEIKTSSRGHQRQVFLFKDCVLLCKLKRDPGMNSDTYAFKNKMKLNDVEVKETVGGEEKSWGLWHEHRGSVRRYTLQGRSAVLKLSWLKDLREMQQRSSLTDSSPPEFEVLLADCTTKIGQTIKLACKVTGTPKPVVSWFQDGLALEDGPHHIITADRAGTCCLIMDGVTPEDSGQYLCYASSSVGHASTLAKIVVDAPPRFLTRLQSVCLLEGEDIKFICSTHSTPLPRVSWFKDGRELTDQRKYHIESDARSGILTLTIMNPGETDLGQYKCEVGLQYMYETLWPLCLRHESSHEMTSLPVSSAPPSIQVPVEDLCVEPGQSATFTIIITGRPTPEIQWYKVGTGTYGVVKRVTHRRTGEGFAAKFLPLRSSTRTRAFQERDLLSRLAHPRVACLLDFFSTRRTLVLVTEACSSRGLLDHLLSKGSVSEREVQMYIQQILEGVGHIHSMNILHLDIKPDNILMVFPPREEIKICDFGFCQEMDTSRHQYSQFGTPEFVAPEIIHQDPVTIASDIWSIGVVAYLCLMCRCPFVGETDRATLMRVGEGTLNWDAPDLTYRSTGAQGFLRTVLQPDPVKRPTAFECLEHEWFQVRITYTVCFCLSRRSLTCLGSVLILKPIPELLDAPLRETSITAPRDPHEPSSTSMSSGSSSEYDEADPFAKLKLEEEEEGTMEEEDEEEEEEEMGGQMRVLERSLSSEGGCIARSSLIRSTFYNSSAQLSPMSAHHMTLRDKFQAKKQERGRKPLRRSLSSRLNEPLIEYVEDEGEINHGQRRGSLQSSMLKSCSFDSGVSLSHNAPPQRRSKSLDEYSRRSPGSAKCREEESALNLKEDFTDKEEEEKSLDVSPLQVRGRRGSVAVAPKQLMARLQELCAKSPHAGPEKSGEWKLLCEEVTDSCYVVKDLLRGAGYVFRVGCITKKGAGPFSDPSPPVTHIPLIQTEYPGSKGSGSRGQPSHKTYSFLAEINRGRFSVVTQCQDGQSQQLFAAKITPYRPENRALVLREYQLLKKLNHPHLVQLHTAYITPHCLVLIQELCAGRELLYNLTERDLYAELHVAELLAQILSAVDYLHSRRVVHLDLKSDNMLVTDRNVLKIVDLGSNALSICHVLSVYIVLPKAPEILDGQGVGPETDIWAIGVLAFIMLSADSPFHSDLNWERDRNIRKGKIQFGRCYPGLSEGAINFIKNTLSIKAWERPSAAECLQNPWVRGERAPSKHRDSILCFSTDKLQAFLTEREVKRDQVRTKLQGPFFQ</sequence>
<keyword evidence="9" id="KW-0418">Kinase</keyword>
<evidence type="ECO:0000256" key="10">
    <source>
        <dbReference type="ARBA" id="ARBA00022840"/>
    </source>
</evidence>
<evidence type="ECO:0000256" key="13">
    <source>
        <dbReference type="PROSITE-ProRule" id="PRU10141"/>
    </source>
</evidence>
<evidence type="ECO:0000259" key="15">
    <source>
        <dbReference type="PROSITE" id="PS50002"/>
    </source>
</evidence>
<keyword evidence="10 13" id="KW-0067">ATP-binding</keyword>
<dbReference type="InterPro" id="IPR036028">
    <property type="entry name" value="SH3-like_dom_sf"/>
</dbReference>
<dbReference type="FunFam" id="2.60.40.10:FF:000425">
    <property type="entry name" value="Myosin light chain kinase"/>
    <property type="match status" value="1"/>
</dbReference>
<name>A0A8C7FGE8_ONCKI</name>
<dbReference type="Pfam" id="PF07679">
    <property type="entry name" value="I-set"/>
    <property type="match status" value="2"/>
</dbReference>
<dbReference type="InterPro" id="IPR001452">
    <property type="entry name" value="SH3_domain"/>
</dbReference>
<dbReference type="InterPro" id="IPR003599">
    <property type="entry name" value="Ig_sub"/>
</dbReference>
<dbReference type="Ensembl" id="ENSOKIT00005029430.1">
    <property type="protein sequence ID" value="ENSOKIP00005027786.1"/>
    <property type="gene ID" value="ENSOKIG00005012083.1"/>
</dbReference>
<evidence type="ECO:0000256" key="12">
    <source>
        <dbReference type="PROSITE-ProRule" id="PRU00192"/>
    </source>
</evidence>
<dbReference type="SMART" id="SM00408">
    <property type="entry name" value="IGc2"/>
    <property type="match status" value="2"/>
</dbReference>
<feature type="domain" description="Ig-like" evidence="19">
    <location>
        <begin position="417"/>
        <end position="506"/>
    </location>
</feature>
<comment type="similarity">
    <text evidence="2">Belongs to the protein kinase superfamily. CAMK Ser/Thr protein kinase family.</text>
</comment>
<feature type="compositionally biased region" description="Basic and acidic residues" evidence="14">
    <location>
        <begin position="1130"/>
        <end position="1144"/>
    </location>
</feature>
<evidence type="ECO:0000256" key="1">
    <source>
        <dbReference type="ARBA" id="ARBA00004496"/>
    </source>
</evidence>
<dbReference type="GO" id="GO:0005524">
    <property type="term" value="F:ATP binding"/>
    <property type="evidence" value="ECO:0007669"/>
    <property type="project" value="UniProtKB-UniRule"/>
</dbReference>
<dbReference type="InterPro" id="IPR036179">
    <property type="entry name" value="Ig-like_dom_sf"/>
</dbReference>
<reference evidence="20" key="1">
    <citation type="submission" date="2025-08" db="UniProtKB">
        <authorList>
            <consortium name="Ensembl"/>
        </authorList>
    </citation>
    <scope>IDENTIFICATION</scope>
</reference>
<dbReference type="Proteomes" id="UP000694557">
    <property type="component" value="Unassembled WGS sequence"/>
</dbReference>
<dbReference type="Pfam" id="PF00621">
    <property type="entry name" value="RhoGEF"/>
    <property type="match status" value="1"/>
</dbReference>
<evidence type="ECO:0000313" key="20">
    <source>
        <dbReference type="Ensembl" id="ENSOKIP00005027786.1"/>
    </source>
</evidence>
<evidence type="ECO:0000256" key="9">
    <source>
        <dbReference type="ARBA" id="ARBA00022777"/>
    </source>
</evidence>
<dbReference type="InterPro" id="IPR000219">
    <property type="entry name" value="DH_dom"/>
</dbReference>
<feature type="domain" description="Protein kinase" evidence="18">
    <location>
        <begin position="649"/>
        <end position="902"/>
    </location>
</feature>
<organism evidence="20 21">
    <name type="scientific">Oncorhynchus kisutch</name>
    <name type="common">Coho salmon</name>
    <name type="synonym">Salmo kisutch</name>
    <dbReference type="NCBI Taxonomy" id="8019"/>
    <lineage>
        <taxon>Eukaryota</taxon>
        <taxon>Metazoa</taxon>
        <taxon>Chordata</taxon>
        <taxon>Craniata</taxon>
        <taxon>Vertebrata</taxon>
        <taxon>Euteleostomi</taxon>
        <taxon>Actinopterygii</taxon>
        <taxon>Neopterygii</taxon>
        <taxon>Teleostei</taxon>
        <taxon>Protacanthopterygii</taxon>
        <taxon>Salmoniformes</taxon>
        <taxon>Salmonidae</taxon>
        <taxon>Salmoninae</taxon>
        <taxon>Oncorhynchus</taxon>
    </lineage>
</organism>
<feature type="compositionally biased region" description="Acidic residues" evidence="14">
    <location>
        <begin position="978"/>
        <end position="997"/>
    </location>
</feature>
<dbReference type="GeneTree" id="ENSGT00940000167421"/>
<dbReference type="InterPro" id="IPR003598">
    <property type="entry name" value="Ig_sub2"/>
</dbReference>
<evidence type="ECO:0000256" key="7">
    <source>
        <dbReference type="ARBA" id="ARBA00022737"/>
    </source>
</evidence>
<dbReference type="PANTHER" id="PTHR24342:SF14">
    <property type="entry name" value="DEATH-ASSOCIATED PROTEIN KINASE DAPK-1"/>
    <property type="match status" value="1"/>
</dbReference>
<dbReference type="GO" id="GO:0005085">
    <property type="term" value="F:guanyl-nucleotide exchange factor activity"/>
    <property type="evidence" value="ECO:0007669"/>
    <property type="project" value="InterPro"/>
</dbReference>
<dbReference type="SUPFAM" id="SSF50044">
    <property type="entry name" value="SH3-domain"/>
    <property type="match status" value="1"/>
</dbReference>
<dbReference type="SMART" id="SM00325">
    <property type="entry name" value="RhoGEF"/>
    <property type="match status" value="1"/>
</dbReference>
<protein>
    <submittedName>
        <fullName evidence="20">Obscurin, cytoskeletal calmodulin and titin-interacting RhoGEF a</fullName>
    </submittedName>
</protein>
<dbReference type="PROSITE" id="PS50002">
    <property type="entry name" value="SH3"/>
    <property type="match status" value="1"/>
</dbReference>
<feature type="domain" description="DH" evidence="17">
    <location>
        <begin position="113"/>
        <end position="280"/>
    </location>
</feature>
<dbReference type="InterPro" id="IPR001849">
    <property type="entry name" value="PH_domain"/>
</dbReference>
<feature type="domain" description="SH3" evidence="15">
    <location>
        <begin position="43"/>
        <end position="111"/>
    </location>
</feature>
<dbReference type="Gene3D" id="1.20.900.10">
    <property type="entry name" value="Dbl homology (DH) domain"/>
    <property type="match status" value="1"/>
</dbReference>
<reference evidence="20" key="2">
    <citation type="submission" date="2025-09" db="UniProtKB">
        <authorList>
            <consortium name="Ensembl"/>
        </authorList>
    </citation>
    <scope>IDENTIFICATION</scope>
</reference>
<dbReference type="InterPro" id="IPR011009">
    <property type="entry name" value="Kinase-like_dom_sf"/>
</dbReference>
<dbReference type="InterPro" id="IPR055251">
    <property type="entry name" value="SOS1_NGEF_PH"/>
</dbReference>
<dbReference type="SUPFAM" id="SSF48065">
    <property type="entry name" value="DBL homology domain (DH-domain)"/>
    <property type="match status" value="1"/>
</dbReference>
<dbReference type="PROSITE" id="PS00107">
    <property type="entry name" value="PROTEIN_KINASE_ATP"/>
    <property type="match status" value="1"/>
</dbReference>
<dbReference type="GO" id="GO:0043065">
    <property type="term" value="P:positive regulation of apoptotic process"/>
    <property type="evidence" value="ECO:0007669"/>
    <property type="project" value="TreeGrafter"/>
</dbReference>
<dbReference type="Gene3D" id="1.10.510.10">
    <property type="entry name" value="Transferase(Phosphotransferase) domain 1"/>
    <property type="match status" value="2"/>
</dbReference>
<evidence type="ECO:0000313" key="21">
    <source>
        <dbReference type="Proteomes" id="UP000694557"/>
    </source>
</evidence>
<dbReference type="InterPro" id="IPR035899">
    <property type="entry name" value="DBL_dom_sf"/>
</dbReference>
<dbReference type="SMART" id="SM00409">
    <property type="entry name" value="IG"/>
    <property type="match status" value="2"/>
</dbReference>
<dbReference type="Gene3D" id="2.60.40.10">
    <property type="entry name" value="Immunoglobulins"/>
    <property type="match status" value="3"/>
</dbReference>
<dbReference type="GO" id="GO:0004674">
    <property type="term" value="F:protein serine/threonine kinase activity"/>
    <property type="evidence" value="ECO:0007669"/>
    <property type="project" value="UniProtKB-KW"/>
</dbReference>
<dbReference type="PROSITE" id="PS50003">
    <property type="entry name" value="PH_DOMAIN"/>
    <property type="match status" value="1"/>
</dbReference>
<accession>A0A8C7FGE8</accession>
<keyword evidence="21" id="KW-1185">Reference proteome</keyword>
<feature type="domain" description="Ig-like" evidence="19">
    <location>
        <begin position="511"/>
        <end position="587"/>
    </location>
</feature>
<dbReference type="InterPro" id="IPR007110">
    <property type="entry name" value="Ig-like_dom"/>
</dbReference>
<dbReference type="GO" id="GO:0005634">
    <property type="term" value="C:nucleus"/>
    <property type="evidence" value="ECO:0007669"/>
    <property type="project" value="TreeGrafter"/>
</dbReference>
<keyword evidence="8 13" id="KW-0547">Nucleotide-binding</keyword>
<evidence type="ECO:0000256" key="3">
    <source>
        <dbReference type="ARBA" id="ARBA00022443"/>
    </source>
</evidence>
<feature type="region of interest" description="Disordered" evidence="14">
    <location>
        <begin position="1102"/>
        <end position="1157"/>
    </location>
</feature>
<keyword evidence="5" id="KW-0723">Serine/threonine-protein kinase</keyword>
<evidence type="ECO:0000256" key="11">
    <source>
        <dbReference type="ARBA" id="ARBA00023319"/>
    </source>
</evidence>
<dbReference type="GO" id="GO:0005737">
    <property type="term" value="C:cytoplasm"/>
    <property type="evidence" value="ECO:0007669"/>
    <property type="project" value="UniProtKB-SubCell"/>
</dbReference>
<evidence type="ECO:0000259" key="18">
    <source>
        <dbReference type="PROSITE" id="PS50011"/>
    </source>
</evidence>
<dbReference type="Pfam" id="PF00069">
    <property type="entry name" value="Pkinase"/>
    <property type="match status" value="2"/>
</dbReference>
<dbReference type="SMART" id="SM00233">
    <property type="entry name" value="PH"/>
    <property type="match status" value="1"/>
</dbReference>
<dbReference type="SUPFAM" id="SSF48726">
    <property type="entry name" value="Immunoglobulin"/>
    <property type="match status" value="2"/>
</dbReference>
<keyword evidence="7" id="KW-0677">Repeat</keyword>
<feature type="region of interest" description="Disordered" evidence="14">
    <location>
        <begin position="943"/>
        <end position="1000"/>
    </location>
</feature>
<dbReference type="Gene3D" id="3.30.200.20">
    <property type="entry name" value="Phosphorylase Kinase, domain 1"/>
    <property type="match status" value="2"/>
</dbReference>
<dbReference type="InterPro" id="IPR017441">
    <property type="entry name" value="Protein_kinase_ATP_BS"/>
</dbReference>
<dbReference type="SUPFAM" id="SSF56112">
    <property type="entry name" value="Protein kinase-like (PK-like)"/>
    <property type="match status" value="2"/>
</dbReference>
<dbReference type="Gene3D" id="2.30.29.30">
    <property type="entry name" value="Pleckstrin-homology domain (PH domain)/Phosphotyrosine-binding domain (PTB)"/>
    <property type="match status" value="1"/>
</dbReference>
<dbReference type="CDD" id="cd00063">
    <property type="entry name" value="FN3"/>
    <property type="match status" value="1"/>
</dbReference>
<dbReference type="PROSITE" id="PS50010">
    <property type="entry name" value="DH_2"/>
    <property type="match status" value="1"/>
</dbReference>
<keyword evidence="11" id="KW-0393">Immunoglobulin domain</keyword>
<proteinExistence type="inferred from homology"/>
<dbReference type="Gene3D" id="2.30.30.40">
    <property type="entry name" value="SH3 Domains"/>
    <property type="match status" value="1"/>
</dbReference>